<accession>A0A2M7FZ10</accession>
<dbReference type="SUPFAM" id="SSF52283">
    <property type="entry name" value="Formate/glycerate dehydrogenase catalytic domain-like"/>
    <property type="match status" value="1"/>
</dbReference>
<dbReference type="Pfam" id="PF05222">
    <property type="entry name" value="AlaDh_PNT_N"/>
    <property type="match status" value="1"/>
</dbReference>
<evidence type="ECO:0000313" key="11">
    <source>
        <dbReference type="EMBL" id="PIW14475.1"/>
    </source>
</evidence>
<evidence type="ECO:0000256" key="1">
    <source>
        <dbReference type="ARBA" id="ARBA00003943"/>
    </source>
</evidence>
<dbReference type="EMBL" id="PFFQ01000059">
    <property type="protein sequence ID" value="PIW14475.1"/>
    <property type="molecule type" value="Genomic_DNA"/>
</dbReference>
<evidence type="ECO:0000259" key="9">
    <source>
        <dbReference type="SMART" id="SM01002"/>
    </source>
</evidence>
<keyword evidence="5" id="KW-0521">NADP</keyword>
<comment type="function">
    <text evidence="1">The transhydrogenation between NADH and NADP is coupled to respiration and ATP hydrolysis and functions as a proton pump across the membrane.</text>
</comment>
<evidence type="ECO:0000256" key="6">
    <source>
        <dbReference type="ARBA" id="ARBA00022967"/>
    </source>
</evidence>
<evidence type="ECO:0000313" key="12">
    <source>
        <dbReference type="Proteomes" id="UP000231019"/>
    </source>
</evidence>
<comment type="caution">
    <text evidence="11">The sequence shown here is derived from an EMBL/GenBank/DDBJ whole genome shotgun (WGS) entry which is preliminary data.</text>
</comment>
<dbReference type="PANTHER" id="PTHR10160:SF19">
    <property type="entry name" value="PROTON-TRANSLOCATING NAD(P)(+) TRANSHYDROGENASE"/>
    <property type="match status" value="1"/>
</dbReference>
<evidence type="ECO:0000256" key="2">
    <source>
        <dbReference type="ARBA" id="ARBA00005689"/>
    </source>
</evidence>
<keyword evidence="4" id="KW-0547">Nucleotide-binding</keyword>
<evidence type="ECO:0000256" key="5">
    <source>
        <dbReference type="ARBA" id="ARBA00022857"/>
    </source>
</evidence>
<sequence>MKLTILREAYDEPRVPLLPTEIRKLSQMGAEIHIETGLGKTLAIADENYLEAGALLETDRHFLLQEAEILLCLQAPAPAELKQLKPGSWLIGLLHPFFAPEPLQTCLEQKLEALPMELLPRISRAQSMDMLTSQASLAGYVAAILAANHLPLIMPLMNTPAGTLSPARVLVIGAGVAGLQAIATARRLGARVEGYDLRPEAREQILSLGARLLELPELKAAQTSDGYVASLNSNALEAQQSALSQALKRFDCIITTAQIFGRPAPQIITRAMLKNMRPGTLIIDQAIESGGNVEGSVAGQESLIEGIRILGWPQLARRVPLHASQMLSANFYYLLQAFWNAETKCFQPERDPELLNGMRACHAGQLTHPRLRERWKEWL</sequence>
<dbReference type="GO" id="GO:0050661">
    <property type="term" value="F:NADP binding"/>
    <property type="evidence" value="ECO:0007669"/>
    <property type="project" value="TreeGrafter"/>
</dbReference>
<proteinExistence type="inferred from homology"/>
<dbReference type="InterPro" id="IPR007698">
    <property type="entry name" value="AlaDH/PNT_NAD(H)-bd"/>
</dbReference>
<gene>
    <name evidence="11" type="ORF">COW36_20765</name>
</gene>
<dbReference type="GO" id="GO:0005886">
    <property type="term" value="C:plasma membrane"/>
    <property type="evidence" value="ECO:0007669"/>
    <property type="project" value="TreeGrafter"/>
</dbReference>
<dbReference type="Gene3D" id="3.40.50.720">
    <property type="entry name" value="NAD(P)-binding Rossmann-like Domain"/>
    <property type="match status" value="2"/>
</dbReference>
<evidence type="ECO:0000256" key="7">
    <source>
        <dbReference type="ARBA" id="ARBA00023027"/>
    </source>
</evidence>
<keyword evidence="6" id="KW-1278">Translocase</keyword>
<dbReference type="SUPFAM" id="SSF51735">
    <property type="entry name" value="NAD(P)-binding Rossmann-fold domains"/>
    <property type="match status" value="1"/>
</dbReference>
<comment type="similarity">
    <text evidence="2">Belongs to the AlaDH/PNT family.</text>
</comment>
<dbReference type="SMART" id="SM01003">
    <property type="entry name" value="AlaDh_PNT_N"/>
    <property type="match status" value="1"/>
</dbReference>
<evidence type="ECO:0000259" key="10">
    <source>
        <dbReference type="SMART" id="SM01003"/>
    </source>
</evidence>
<feature type="domain" description="Alanine dehydrogenase/pyridine nucleotide transhydrogenase N-terminal" evidence="10">
    <location>
        <begin position="4"/>
        <end position="138"/>
    </location>
</feature>
<dbReference type="CDD" id="cd05304">
    <property type="entry name" value="Rubrum_tdh"/>
    <property type="match status" value="1"/>
</dbReference>
<comment type="catalytic activity">
    <reaction evidence="8">
        <text>NAD(+) + NADPH + H(+)(in) = NADH + NADP(+) + H(+)(out)</text>
        <dbReference type="Rhea" id="RHEA:47992"/>
        <dbReference type="ChEBI" id="CHEBI:15378"/>
        <dbReference type="ChEBI" id="CHEBI:57540"/>
        <dbReference type="ChEBI" id="CHEBI:57783"/>
        <dbReference type="ChEBI" id="CHEBI:57945"/>
        <dbReference type="ChEBI" id="CHEBI:58349"/>
        <dbReference type="EC" id="7.1.1.1"/>
    </reaction>
</comment>
<reference evidence="11 12" key="1">
    <citation type="submission" date="2017-09" db="EMBL/GenBank/DDBJ databases">
        <title>Depth-based differentiation of microbial function through sediment-hosted aquifers and enrichment of novel symbionts in the deep terrestrial subsurface.</title>
        <authorList>
            <person name="Probst A.J."/>
            <person name="Ladd B."/>
            <person name="Jarett J.K."/>
            <person name="Geller-Mcgrath D.E."/>
            <person name="Sieber C.M."/>
            <person name="Emerson J.B."/>
            <person name="Anantharaman K."/>
            <person name="Thomas B.C."/>
            <person name="Malmstrom R."/>
            <person name="Stieglmeier M."/>
            <person name="Klingl A."/>
            <person name="Woyke T."/>
            <person name="Ryan C.M."/>
            <person name="Banfield J.F."/>
        </authorList>
    </citation>
    <scope>NUCLEOTIDE SEQUENCE [LARGE SCALE GENOMIC DNA]</scope>
    <source>
        <strain evidence="11">CG17_big_fil_post_rev_8_21_14_2_50_48_46</strain>
    </source>
</reference>
<name>A0A2M7FZ10_9BACT</name>
<protein>
    <recommendedName>
        <fullName evidence="3">proton-translocating NAD(P)(+) transhydrogenase</fullName>
        <ecNumber evidence="3">7.1.1.1</ecNumber>
    </recommendedName>
</protein>
<dbReference type="Proteomes" id="UP000231019">
    <property type="component" value="Unassembled WGS sequence"/>
</dbReference>
<dbReference type="InterPro" id="IPR036291">
    <property type="entry name" value="NAD(P)-bd_dom_sf"/>
</dbReference>
<dbReference type="EC" id="7.1.1.1" evidence="3"/>
<dbReference type="PROSITE" id="PS00837">
    <property type="entry name" value="ALADH_PNT_2"/>
    <property type="match status" value="1"/>
</dbReference>
<dbReference type="GO" id="GO:0006740">
    <property type="term" value="P:NADPH regeneration"/>
    <property type="evidence" value="ECO:0007669"/>
    <property type="project" value="TreeGrafter"/>
</dbReference>
<dbReference type="Pfam" id="PF01262">
    <property type="entry name" value="AlaDh_PNT_C"/>
    <property type="match status" value="1"/>
</dbReference>
<evidence type="ECO:0000256" key="4">
    <source>
        <dbReference type="ARBA" id="ARBA00022741"/>
    </source>
</evidence>
<keyword evidence="7" id="KW-0520">NAD</keyword>
<dbReference type="InterPro" id="IPR007886">
    <property type="entry name" value="AlaDH/PNT_N"/>
</dbReference>
<evidence type="ECO:0000256" key="8">
    <source>
        <dbReference type="ARBA" id="ARBA00048202"/>
    </source>
</evidence>
<dbReference type="InterPro" id="IPR008143">
    <property type="entry name" value="Ala_DH/PNT_CS2"/>
</dbReference>
<dbReference type="SMART" id="SM01002">
    <property type="entry name" value="AlaDh_PNT_C"/>
    <property type="match status" value="1"/>
</dbReference>
<dbReference type="PANTHER" id="PTHR10160">
    <property type="entry name" value="NAD(P) TRANSHYDROGENASE"/>
    <property type="match status" value="1"/>
</dbReference>
<evidence type="ECO:0000256" key="3">
    <source>
        <dbReference type="ARBA" id="ARBA00012943"/>
    </source>
</evidence>
<dbReference type="GO" id="GO:0008750">
    <property type="term" value="F:proton-translocating NAD(P)+ transhydrogenase activity"/>
    <property type="evidence" value="ECO:0007669"/>
    <property type="project" value="UniProtKB-EC"/>
</dbReference>
<dbReference type="AlphaFoldDB" id="A0A2M7FZ10"/>
<dbReference type="GO" id="GO:0016491">
    <property type="term" value="F:oxidoreductase activity"/>
    <property type="evidence" value="ECO:0007669"/>
    <property type="project" value="InterPro"/>
</dbReference>
<organism evidence="11 12">
    <name type="scientific">bacterium (Candidatus Blackallbacteria) CG17_big_fil_post_rev_8_21_14_2_50_48_46</name>
    <dbReference type="NCBI Taxonomy" id="2014261"/>
    <lineage>
        <taxon>Bacteria</taxon>
        <taxon>Candidatus Blackallbacteria</taxon>
    </lineage>
</organism>
<feature type="domain" description="Alanine dehydrogenase/pyridine nucleotide transhydrogenase NAD(H)-binding" evidence="9">
    <location>
        <begin position="147"/>
        <end position="311"/>
    </location>
</feature>